<protein>
    <submittedName>
        <fullName evidence="2">Uncharacterized protein</fullName>
    </submittedName>
</protein>
<feature type="transmembrane region" description="Helical" evidence="1">
    <location>
        <begin position="352"/>
        <end position="376"/>
    </location>
</feature>
<feature type="transmembrane region" description="Helical" evidence="1">
    <location>
        <begin position="236"/>
        <end position="258"/>
    </location>
</feature>
<keyword evidence="1" id="KW-0812">Transmembrane</keyword>
<dbReference type="Proteomes" id="UP000271241">
    <property type="component" value="Unassembled WGS sequence"/>
</dbReference>
<keyword evidence="1" id="KW-0472">Membrane</keyword>
<reference evidence="3" key="1">
    <citation type="journal article" date="2018" name="Nat. Microbiol.">
        <title>Leveraging single-cell genomics to expand the fungal tree of life.</title>
        <authorList>
            <person name="Ahrendt S.R."/>
            <person name="Quandt C.A."/>
            <person name="Ciobanu D."/>
            <person name="Clum A."/>
            <person name="Salamov A."/>
            <person name="Andreopoulos B."/>
            <person name="Cheng J.F."/>
            <person name="Woyke T."/>
            <person name="Pelin A."/>
            <person name="Henrissat B."/>
            <person name="Reynolds N.K."/>
            <person name="Benny G.L."/>
            <person name="Smith M.E."/>
            <person name="James T.Y."/>
            <person name="Grigoriev I.V."/>
        </authorList>
    </citation>
    <scope>NUCLEOTIDE SEQUENCE [LARGE SCALE GENOMIC DNA]</scope>
    <source>
        <strain evidence="3">RSA 1356</strain>
    </source>
</reference>
<feature type="transmembrane region" description="Helical" evidence="1">
    <location>
        <begin position="270"/>
        <end position="292"/>
    </location>
</feature>
<dbReference type="EMBL" id="KZ992741">
    <property type="protein sequence ID" value="RKP07280.1"/>
    <property type="molecule type" value="Genomic_DNA"/>
</dbReference>
<sequence>MDYFLHRSSYYEHSGLAVQWPWLTDSAECTMLPPTPTVREIRFGAVEDLRHEKMAFIVDMESAVDAGCKTLAQIGLGVQQAGREFRQLGYPPLSLLIVTVITNLEAPFWGPYTSAYSATEPSVPEGLPAVDVMLLDQWASKDLQEFLHAKPFSVHFKAVQERGVWNNVYLSAGYTSYVWLLFITVLMALAYGLMRFARLITLQRMPRGLHLFIVISTFVLCILLLSHLIIARMTLAGRVIECIVFLFSNGLLDLIVWHWTLHLTAILSRLAISSLLGSAAIHLMLSLCSFSVNCYFISVQGSDDIHPVVAALASYALSLFPILSIFAFSCFGMWFGWCAYRVRRIPTVRVRFLRLSLLSLLAAAAFASSTVVNFLMDQTTKHHRMSTVHQTMVLSSTLLENTLEAHQSSEALYAPATRHLTQNTACFETSTMEDTLYHYPLRKHAAASVNVLRGNDG</sequence>
<evidence type="ECO:0000313" key="3">
    <source>
        <dbReference type="Proteomes" id="UP000271241"/>
    </source>
</evidence>
<feature type="transmembrane region" description="Helical" evidence="1">
    <location>
        <begin position="312"/>
        <end position="340"/>
    </location>
</feature>
<dbReference type="AlphaFoldDB" id="A0A4P9XPU0"/>
<name>A0A4P9XPU0_9FUNG</name>
<accession>A0A4P9XPU0</accession>
<evidence type="ECO:0000313" key="2">
    <source>
        <dbReference type="EMBL" id="RKP07280.1"/>
    </source>
</evidence>
<feature type="transmembrane region" description="Helical" evidence="1">
    <location>
        <begin position="209"/>
        <end position="230"/>
    </location>
</feature>
<feature type="transmembrane region" description="Helical" evidence="1">
    <location>
        <begin position="177"/>
        <end position="197"/>
    </location>
</feature>
<proteinExistence type="predicted"/>
<organism evidence="2 3">
    <name type="scientific">Thamnocephalis sphaerospora</name>
    <dbReference type="NCBI Taxonomy" id="78915"/>
    <lineage>
        <taxon>Eukaryota</taxon>
        <taxon>Fungi</taxon>
        <taxon>Fungi incertae sedis</taxon>
        <taxon>Zoopagomycota</taxon>
        <taxon>Zoopagomycotina</taxon>
        <taxon>Zoopagomycetes</taxon>
        <taxon>Zoopagales</taxon>
        <taxon>Sigmoideomycetaceae</taxon>
        <taxon>Thamnocephalis</taxon>
    </lineage>
</organism>
<keyword evidence="3" id="KW-1185">Reference proteome</keyword>
<keyword evidence="1" id="KW-1133">Transmembrane helix</keyword>
<gene>
    <name evidence="2" type="ORF">THASP1DRAFT_30898</name>
</gene>
<evidence type="ECO:0000256" key="1">
    <source>
        <dbReference type="SAM" id="Phobius"/>
    </source>
</evidence>